<dbReference type="Pfam" id="PF00126">
    <property type="entry name" value="HTH_1"/>
    <property type="match status" value="1"/>
</dbReference>
<dbReference type="EMBL" id="UGYN01000002">
    <property type="protein sequence ID" value="SUI48037.1"/>
    <property type="molecule type" value="Genomic_DNA"/>
</dbReference>
<dbReference type="InterPro" id="IPR036388">
    <property type="entry name" value="WH-like_DNA-bd_sf"/>
</dbReference>
<dbReference type="GO" id="GO:0006351">
    <property type="term" value="P:DNA-templated transcription"/>
    <property type="evidence" value="ECO:0007669"/>
    <property type="project" value="TreeGrafter"/>
</dbReference>
<keyword evidence="2" id="KW-0678">Repressor</keyword>
<dbReference type="FunFam" id="1.10.10.10:FF:000001">
    <property type="entry name" value="LysR family transcriptional regulator"/>
    <property type="match status" value="1"/>
</dbReference>
<dbReference type="Gene3D" id="3.40.190.10">
    <property type="entry name" value="Periplasmic binding protein-like II"/>
    <property type="match status" value="2"/>
</dbReference>
<dbReference type="InterPro" id="IPR005119">
    <property type="entry name" value="LysR_subst-bd"/>
</dbReference>
<dbReference type="InterPro" id="IPR000847">
    <property type="entry name" value="LysR_HTH_N"/>
</dbReference>
<comment type="similarity">
    <text evidence="1">Belongs to the LysR transcriptional regulatory family.</text>
</comment>
<dbReference type="PANTHER" id="PTHR30537">
    <property type="entry name" value="HTH-TYPE TRANSCRIPTIONAL REGULATOR"/>
    <property type="match status" value="1"/>
</dbReference>
<dbReference type="PROSITE" id="PS50931">
    <property type="entry name" value="HTH_LYSR"/>
    <property type="match status" value="1"/>
</dbReference>
<dbReference type="RefSeq" id="WP_115183016.1">
    <property type="nucleotide sequence ID" value="NZ_CAMKUF010000002.1"/>
</dbReference>
<dbReference type="Gene3D" id="1.10.10.10">
    <property type="entry name" value="Winged helix-like DNA-binding domain superfamily/Winged helix DNA-binding domain"/>
    <property type="match status" value="1"/>
</dbReference>
<keyword evidence="4" id="KW-0238">DNA-binding</keyword>
<keyword evidence="3" id="KW-0805">Transcription regulation</keyword>
<dbReference type="GO" id="GO:0003700">
    <property type="term" value="F:DNA-binding transcription factor activity"/>
    <property type="evidence" value="ECO:0007669"/>
    <property type="project" value="InterPro"/>
</dbReference>
<keyword evidence="5" id="KW-0804">Transcription</keyword>
<dbReference type="Proteomes" id="UP000255529">
    <property type="component" value="Unassembled WGS sequence"/>
</dbReference>
<dbReference type="SUPFAM" id="SSF46785">
    <property type="entry name" value="Winged helix' DNA-binding domain"/>
    <property type="match status" value="1"/>
</dbReference>
<gene>
    <name evidence="7" type="primary">gcvA_5</name>
    <name evidence="7" type="ORF">NCTC11544_00872</name>
</gene>
<feature type="domain" description="HTH lysR-type" evidence="6">
    <location>
        <begin position="12"/>
        <end position="69"/>
    </location>
</feature>
<accession>A0A379YP19</accession>
<evidence type="ECO:0000256" key="3">
    <source>
        <dbReference type="ARBA" id="ARBA00023015"/>
    </source>
</evidence>
<dbReference type="InterPro" id="IPR058163">
    <property type="entry name" value="LysR-type_TF_proteobact-type"/>
</dbReference>
<dbReference type="InterPro" id="IPR036390">
    <property type="entry name" value="WH_DNA-bd_sf"/>
</dbReference>
<dbReference type="Pfam" id="PF03466">
    <property type="entry name" value="LysR_substrate"/>
    <property type="match status" value="1"/>
</dbReference>
<evidence type="ECO:0000256" key="2">
    <source>
        <dbReference type="ARBA" id="ARBA00022491"/>
    </source>
</evidence>
<evidence type="ECO:0000256" key="1">
    <source>
        <dbReference type="ARBA" id="ARBA00009437"/>
    </source>
</evidence>
<evidence type="ECO:0000259" key="6">
    <source>
        <dbReference type="PROSITE" id="PS50931"/>
    </source>
</evidence>
<reference evidence="7 8" key="1">
    <citation type="submission" date="2018-06" db="EMBL/GenBank/DDBJ databases">
        <authorList>
            <consortium name="Pathogen Informatics"/>
            <person name="Doyle S."/>
        </authorList>
    </citation>
    <scope>NUCLEOTIDE SEQUENCE [LARGE SCALE GENOMIC DNA]</scope>
    <source>
        <strain evidence="7 8">NCTC11544</strain>
    </source>
</reference>
<dbReference type="SUPFAM" id="SSF53850">
    <property type="entry name" value="Periplasmic binding protein-like II"/>
    <property type="match status" value="1"/>
</dbReference>
<dbReference type="AlphaFoldDB" id="A0A379YP19"/>
<evidence type="ECO:0000313" key="8">
    <source>
        <dbReference type="Proteomes" id="UP000255529"/>
    </source>
</evidence>
<organism evidence="7 8">
    <name type="scientific">Serratia quinivorans</name>
    <dbReference type="NCBI Taxonomy" id="137545"/>
    <lineage>
        <taxon>Bacteria</taxon>
        <taxon>Pseudomonadati</taxon>
        <taxon>Pseudomonadota</taxon>
        <taxon>Gammaproteobacteria</taxon>
        <taxon>Enterobacterales</taxon>
        <taxon>Yersiniaceae</taxon>
        <taxon>Serratia</taxon>
    </lineage>
</organism>
<name>A0A379YP19_9GAMM</name>
<dbReference type="PANTHER" id="PTHR30537:SF79">
    <property type="entry name" value="TRANSCRIPTIONAL REGULATOR-RELATED"/>
    <property type="match status" value="1"/>
</dbReference>
<protein>
    <submittedName>
        <fullName evidence="7">Gcv operon activator</fullName>
    </submittedName>
</protein>
<evidence type="ECO:0000256" key="4">
    <source>
        <dbReference type="ARBA" id="ARBA00023125"/>
    </source>
</evidence>
<evidence type="ECO:0000256" key="5">
    <source>
        <dbReference type="ARBA" id="ARBA00023163"/>
    </source>
</evidence>
<dbReference type="PRINTS" id="PR00039">
    <property type="entry name" value="HTHLYSR"/>
</dbReference>
<evidence type="ECO:0000313" key="7">
    <source>
        <dbReference type="EMBL" id="SUI48037.1"/>
    </source>
</evidence>
<dbReference type="GO" id="GO:0043565">
    <property type="term" value="F:sequence-specific DNA binding"/>
    <property type="evidence" value="ECO:0007669"/>
    <property type="project" value="TreeGrafter"/>
</dbReference>
<sequence>MKLKLNAQPRLPSLKALHTFEVAARCASFTEAAEELNVTLGAVSRQIRHLENELGVELFHRKGNAVALNDTGKQLAIDVTRALTLLQKASDRVRPEQQQTLKLTCTLGIASHWLAARLPALRRADPDVSLVLDANESLRDLASGEADIAIRYSPTANPPPHSRELLADAFAPLASPAFLAAHPRHITVTDLALSQLIHSPWKDGQKMGVAGWQDWFAAFGEGTPAPRGILTFNSVGHALQEAIEGNGIVLGSLAVAQDALATGKLVRVLGDDRQLPAAYHYRLCWADSAFVSATTRRWVNLLLQAADQPPAF</sequence>
<proteinExistence type="inferred from homology"/>